<evidence type="ECO:0000256" key="2">
    <source>
        <dbReference type="ARBA" id="ARBA00023235"/>
    </source>
</evidence>
<dbReference type="InterPro" id="IPR036986">
    <property type="entry name" value="S4_RNA-bd_sf"/>
</dbReference>
<dbReference type="InterPro" id="IPR042092">
    <property type="entry name" value="PsdUridine_s_RsuA/RluB/E/F_cat"/>
</dbReference>
<reference evidence="6 7" key="1">
    <citation type="journal article" date="2015" name="Nature">
        <title>rRNA introns, odd ribosomes, and small enigmatic genomes across a large radiation of phyla.</title>
        <authorList>
            <person name="Brown C.T."/>
            <person name="Hug L.A."/>
            <person name="Thomas B.C."/>
            <person name="Sharon I."/>
            <person name="Castelle C.J."/>
            <person name="Singh A."/>
            <person name="Wilkins M.J."/>
            <person name="Williams K.H."/>
            <person name="Banfield J.F."/>
        </authorList>
    </citation>
    <scope>NUCLEOTIDE SEQUENCE [LARGE SCALE GENOMIC DNA]</scope>
</reference>
<dbReference type="PANTHER" id="PTHR47683:SF2">
    <property type="entry name" value="RNA-BINDING S4 DOMAIN-CONTAINING PROTEIN"/>
    <property type="match status" value="1"/>
</dbReference>
<dbReference type="GO" id="GO:0000455">
    <property type="term" value="P:enzyme-directed rRNA pseudouridine synthesis"/>
    <property type="evidence" value="ECO:0007669"/>
    <property type="project" value="UniProtKB-ARBA"/>
</dbReference>
<evidence type="ECO:0000256" key="3">
    <source>
        <dbReference type="PROSITE-ProRule" id="PRU00182"/>
    </source>
</evidence>
<comment type="caution">
    <text evidence="6">The sequence shown here is derived from an EMBL/GenBank/DDBJ whole genome shotgun (WGS) entry which is preliminary data.</text>
</comment>
<dbReference type="PATRIC" id="fig|1618674.3.peg.384"/>
<feature type="domain" description="RNA-binding S4" evidence="5">
    <location>
        <begin position="8"/>
        <end position="68"/>
    </location>
</feature>
<keyword evidence="3" id="KW-0694">RNA-binding</keyword>
<protein>
    <recommendedName>
        <fullName evidence="4">Pseudouridine synthase</fullName>
        <ecNumber evidence="4">5.4.99.-</ecNumber>
    </recommendedName>
</protein>
<dbReference type="InterPro" id="IPR018496">
    <property type="entry name" value="PsdUridine_synth_RsuA/RluB_CS"/>
</dbReference>
<dbReference type="GO" id="GO:0120159">
    <property type="term" value="F:rRNA pseudouridine synthase activity"/>
    <property type="evidence" value="ECO:0007669"/>
    <property type="project" value="UniProtKB-ARBA"/>
</dbReference>
<dbReference type="SUPFAM" id="SSF55174">
    <property type="entry name" value="Alpha-L RNA-binding motif"/>
    <property type="match status" value="1"/>
</dbReference>
<evidence type="ECO:0000259" key="5">
    <source>
        <dbReference type="SMART" id="SM00363"/>
    </source>
</evidence>
<keyword evidence="2 4" id="KW-0413">Isomerase</keyword>
<accession>A0A0G1X8T8</accession>
<dbReference type="PROSITE" id="PS01149">
    <property type="entry name" value="PSI_RSU"/>
    <property type="match status" value="1"/>
</dbReference>
<dbReference type="AlphaFoldDB" id="A0A0G1X8T8"/>
<dbReference type="InterPro" id="IPR000748">
    <property type="entry name" value="PsdUridine_synth_RsuA/RluB/E/F"/>
</dbReference>
<comment type="similarity">
    <text evidence="1 4">Belongs to the pseudouridine synthase RsuA family.</text>
</comment>
<dbReference type="EMBL" id="LCRA01000013">
    <property type="protein sequence ID" value="KKW27471.1"/>
    <property type="molecule type" value="Genomic_DNA"/>
</dbReference>
<dbReference type="InterPro" id="IPR050343">
    <property type="entry name" value="RsuA_PseudoU_synthase"/>
</dbReference>
<dbReference type="Gene3D" id="3.30.70.1560">
    <property type="entry name" value="Alpha-L RNA-binding motif"/>
    <property type="match status" value="1"/>
</dbReference>
<organism evidence="6 7">
    <name type="scientific">Candidatus Kaiserbacteria bacterium GW2011_GWB1_52_6</name>
    <dbReference type="NCBI Taxonomy" id="1618674"/>
    <lineage>
        <taxon>Bacteria</taxon>
        <taxon>Candidatus Kaiseribacteriota</taxon>
    </lineage>
</organism>
<evidence type="ECO:0000256" key="4">
    <source>
        <dbReference type="RuleBase" id="RU003887"/>
    </source>
</evidence>
<dbReference type="InterPro" id="IPR002942">
    <property type="entry name" value="S4_RNA-bd"/>
</dbReference>
<gene>
    <name evidence="6" type="ORF">UY70_C0013G0003</name>
</gene>
<dbReference type="CDD" id="cd00165">
    <property type="entry name" value="S4"/>
    <property type="match status" value="1"/>
</dbReference>
<dbReference type="PANTHER" id="PTHR47683">
    <property type="entry name" value="PSEUDOURIDINE SYNTHASE FAMILY PROTEIN-RELATED"/>
    <property type="match status" value="1"/>
</dbReference>
<dbReference type="InterPro" id="IPR006145">
    <property type="entry name" value="PsdUridine_synth_RsuA/RluA"/>
</dbReference>
<dbReference type="GO" id="GO:0003723">
    <property type="term" value="F:RNA binding"/>
    <property type="evidence" value="ECO:0007669"/>
    <property type="project" value="UniProtKB-KW"/>
</dbReference>
<sequence>MEKEKFPMRINKYLASKKYCTRREADTLIEKGLVMLNGKRAVLGDKVQENDVVDVKFRQKKYKYYAYNKPRGVITHSPQEGEVDIASTIGLKGVFPIGRLDKDSEGLIILTDDGRITDSLLNPDEAHEKEYLVATKEELAENFKKKMESGVDIEGYMTKPAIVRVLGTNKFSIALTEGKKHQIRRMCAALGYVTARLQRRRIMNISLAGLKQGQYRPITGKSLSDFLQSLGF</sequence>
<dbReference type="InterPro" id="IPR020103">
    <property type="entry name" value="PsdUridine_synth_cat_dom_sf"/>
</dbReference>
<dbReference type="Pfam" id="PF00849">
    <property type="entry name" value="PseudoU_synth_2"/>
    <property type="match status" value="1"/>
</dbReference>
<dbReference type="PROSITE" id="PS50889">
    <property type="entry name" value="S4"/>
    <property type="match status" value="1"/>
</dbReference>
<dbReference type="InterPro" id="IPR020094">
    <property type="entry name" value="TruA/RsuA/RluB/E/F_N"/>
</dbReference>
<dbReference type="Gene3D" id="3.10.290.10">
    <property type="entry name" value="RNA-binding S4 domain"/>
    <property type="match status" value="1"/>
</dbReference>
<name>A0A0G1X8T8_9BACT</name>
<dbReference type="NCBIfam" id="TIGR00093">
    <property type="entry name" value="pseudouridine synthase"/>
    <property type="match status" value="1"/>
</dbReference>
<evidence type="ECO:0000313" key="7">
    <source>
        <dbReference type="Proteomes" id="UP000034185"/>
    </source>
</evidence>
<dbReference type="Gene3D" id="3.30.70.580">
    <property type="entry name" value="Pseudouridine synthase I, catalytic domain, N-terminal subdomain"/>
    <property type="match status" value="1"/>
</dbReference>
<proteinExistence type="inferred from homology"/>
<dbReference type="SMART" id="SM00363">
    <property type="entry name" value="S4"/>
    <property type="match status" value="1"/>
</dbReference>
<evidence type="ECO:0000256" key="1">
    <source>
        <dbReference type="ARBA" id="ARBA00008348"/>
    </source>
</evidence>
<dbReference type="Pfam" id="PF01479">
    <property type="entry name" value="S4"/>
    <property type="match status" value="1"/>
</dbReference>
<evidence type="ECO:0000313" key="6">
    <source>
        <dbReference type="EMBL" id="KKW27471.1"/>
    </source>
</evidence>
<dbReference type="Proteomes" id="UP000034185">
    <property type="component" value="Unassembled WGS sequence"/>
</dbReference>
<dbReference type="SUPFAM" id="SSF55120">
    <property type="entry name" value="Pseudouridine synthase"/>
    <property type="match status" value="1"/>
</dbReference>
<dbReference type="EC" id="5.4.99.-" evidence="4"/>